<accession>A0AAE3KQS7</accession>
<dbReference type="InterPro" id="IPR025351">
    <property type="entry name" value="Pvc16_N"/>
</dbReference>
<sequence>MSNHLAIATVTATLQKFLQIATSVPGQEIGATTVPPNIMGTGKAATGLNVFLYFISSNPVWGQGGNMGGRSRPGEMAKKWRSALDLHYMISAYGDDTKLEPQCLIGAAIRALTDQRVLTKEMILETIADNNFDFLADSNLVDQIEEINIIPLDLSLEDLSKAWSVFFQAPYKLSVAYRASVVIIEGQAPSEVALPVRARHFGGVMPFSNQPKIDVVIAQAGKFEPILADSILLIQGKNLKSNVTQVVIDGQELKPTEIKDTEIIVPLSSLPASELRAGIHSLQVIHRLPIPPKMGSSQETSQTPANGSKTKTPKSNGIPPLIPAVQSNLAPFTLRPTITKLSVSKGEKFEKGEKVEKGEEAEEEEKVEKVEKREEDEIQKAEVRVRSNLTIGKKQKVILALNEASINNPATYLFEAAPRRTDCATVTVPIYGVKPGKYLVRLQVDGAESQLTVDTKPKSKTFNQYIGPKITIK</sequence>
<dbReference type="Pfam" id="PF14065">
    <property type="entry name" value="Pvc16_N"/>
    <property type="match status" value="1"/>
</dbReference>
<dbReference type="Proteomes" id="UP001204953">
    <property type="component" value="Unassembled WGS sequence"/>
</dbReference>
<dbReference type="Pfam" id="PF01833">
    <property type="entry name" value="TIG"/>
    <property type="match status" value="1"/>
</dbReference>
<evidence type="ECO:0000313" key="5">
    <source>
        <dbReference type="Proteomes" id="UP001204953"/>
    </source>
</evidence>
<feature type="region of interest" description="Disordered" evidence="1">
    <location>
        <begin position="290"/>
        <end position="318"/>
    </location>
</feature>
<dbReference type="EMBL" id="JAMZMM010000493">
    <property type="protein sequence ID" value="MCP2732151.1"/>
    <property type="molecule type" value="Genomic_DNA"/>
</dbReference>
<evidence type="ECO:0000259" key="2">
    <source>
        <dbReference type="Pfam" id="PF01833"/>
    </source>
</evidence>
<dbReference type="AlphaFoldDB" id="A0AAE3KQS7"/>
<dbReference type="InterPro" id="IPR002909">
    <property type="entry name" value="IPT_dom"/>
</dbReference>
<evidence type="ECO:0000313" key="4">
    <source>
        <dbReference type="EMBL" id="MCP2732151.1"/>
    </source>
</evidence>
<name>A0AAE3KQS7_9CYAN</name>
<feature type="domain" description="IPT/TIG" evidence="2">
    <location>
        <begin position="229"/>
        <end position="288"/>
    </location>
</feature>
<gene>
    <name evidence="4" type="ORF">NJ959_27350</name>
</gene>
<reference evidence="4" key="1">
    <citation type="submission" date="2022-06" db="EMBL/GenBank/DDBJ databases">
        <title>New cyanobacteria of genus Symplocastrum in benthos of Lake Baikal.</title>
        <authorList>
            <person name="Sorokovikova E."/>
            <person name="Tikhonova I."/>
            <person name="Krasnopeev A."/>
            <person name="Evseev P."/>
            <person name="Gladkikh A."/>
            <person name="Belykh O."/>
        </authorList>
    </citation>
    <scope>NUCLEOTIDE SEQUENCE</scope>
    <source>
        <strain evidence="4">BBK-W-15</strain>
    </source>
</reference>
<keyword evidence="5" id="KW-1185">Reference proteome</keyword>
<feature type="compositionally biased region" description="Polar residues" evidence="1">
    <location>
        <begin position="295"/>
        <end position="315"/>
    </location>
</feature>
<evidence type="ECO:0000259" key="3">
    <source>
        <dbReference type="Pfam" id="PF14065"/>
    </source>
</evidence>
<proteinExistence type="predicted"/>
<protein>
    <submittedName>
        <fullName evidence="4">DUF4255 domain-containing protein</fullName>
    </submittedName>
</protein>
<comment type="caution">
    <text evidence="4">The sequence shown here is derived from an EMBL/GenBank/DDBJ whole genome shotgun (WGS) entry which is preliminary data.</text>
</comment>
<feature type="domain" description="Pvc16 N-terminal" evidence="3">
    <location>
        <begin position="9"/>
        <end position="197"/>
    </location>
</feature>
<evidence type="ECO:0000256" key="1">
    <source>
        <dbReference type="SAM" id="MobiDB-lite"/>
    </source>
</evidence>
<organism evidence="4 5">
    <name type="scientific">Limnofasciculus baicalensis BBK-W-15</name>
    <dbReference type="NCBI Taxonomy" id="2699891"/>
    <lineage>
        <taxon>Bacteria</taxon>
        <taxon>Bacillati</taxon>
        <taxon>Cyanobacteriota</taxon>
        <taxon>Cyanophyceae</taxon>
        <taxon>Coleofasciculales</taxon>
        <taxon>Coleofasciculaceae</taxon>
        <taxon>Limnofasciculus</taxon>
        <taxon>Limnofasciculus baicalensis</taxon>
    </lineage>
</organism>
<dbReference type="RefSeq" id="WP_254014877.1">
    <property type="nucleotide sequence ID" value="NZ_JAMZMM010000493.1"/>
</dbReference>